<reference evidence="2" key="1">
    <citation type="journal article" date="2019" name="Int. J. Syst. Evol. Microbiol.">
        <title>The Global Catalogue of Microorganisms (GCM) 10K type strain sequencing project: providing services to taxonomists for standard genome sequencing and annotation.</title>
        <authorList>
            <consortium name="The Broad Institute Genomics Platform"/>
            <consortium name="The Broad Institute Genome Sequencing Center for Infectious Disease"/>
            <person name="Wu L."/>
            <person name="Ma J."/>
        </authorList>
    </citation>
    <scope>NUCLEOTIDE SEQUENCE [LARGE SCALE GENOMIC DNA]</scope>
    <source>
        <strain evidence="2">CECT 7706</strain>
    </source>
</reference>
<keyword evidence="2" id="KW-1185">Reference proteome</keyword>
<organism evidence="1 2">
    <name type="scientific">Cyclobacterium jeungdonense</name>
    <dbReference type="NCBI Taxonomy" id="708087"/>
    <lineage>
        <taxon>Bacteria</taxon>
        <taxon>Pseudomonadati</taxon>
        <taxon>Bacteroidota</taxon>
        <taxon>Cytophagia</taxon>
        <taxon>Cytophagales</taxon>
        <taxon>Cyclobacteriaceae</taxon>
        <taxon>Cyclobacterium</taxon>
    </lineage>
</organism>
<dbReference type="RefSeq" id="WP_240459151.1">
    <property type="nucleotide sequence ID" value="NZ_JAUFQS010000047.1"/>
</dbReference>
<evidence type="ECO:0000313" key="1">
    <source>
        <dbReference type="EMBL" id="MDN3690466.1"/>
    </source>
</evidence>
<comment type="caution">
    <text evidence="1">The sequence shown here is derived from an EMBL/GenBank/DDBJ whole genome shotgun (WGS) entry which is preliminary data.</text>
</comment>
<evidence type="ECO:0000313" key="2">
    <source>
        <dbReference type="Proteomes" id="UP001236663"/>
    </source>
</evidence>
<name>A0ABT8CFL5_9BACT</name>
<dbReference type="InterPro" id="IPR029060">
    <property type="entry name" value="PIN-like_dom_sf"/>
</dbReference>
<dbReference type="EMBL" id="JAUFQS010000047">
    <property type="protein sequence ID" value="MDN3690466.1"/>
    <property type="molecule type" value="Genomic_DNA"/>
</dbReference>
<accession>A0ABT8CFL5</accession>
<gene>
    <name evidence="1" type="ORF">QWZ15_21785</name>
</gene>
<protein>
    <submittedName>
        <fullName evidence="1">Toxin-antitoxin system, toxin component</fullName>
    </submittedName>
</protein>
<proteinExistence type="predicted"/>
<dbReference type="Gene3D" id="3.40.50.1010">
    <property type="entry name" value="5'-nuclease"/>
    <property type="match status" value="1"/>
</dbReference>
<sequence length="48" mass="5512">MKGVVFDTSTWIEYLRGNPNFFNTCQELLENGRVFSLELIFAELLQGA</sequence>
<dbReference type="Proteomes" id="UP001236663">
    <property type="component" value="Unassembled WGS sequence"/>
</dbReference>
<dbReference type="SUPFAM" id="SSF88723">
    <property type="entry name" value="PIN domain-like"/>
    <property type="match status" value="1"/>
</dbReference>